<dbReference type="AlphaFoldDB" id="A0A069SRI0"/>
<dbReference type="Proteomes" id="UP000027661">
    <property type="component" value="Unassembled WGS sequence"/>
</dbReference>
<sequence length="131" mass="14879">MGINYLEHKVDENFISKGCYKFSVEKNNNPNLSYETMPFLTLTYKTDEDGKLTNENISASSHKFNLIGPSSAIYSILNKYLGVDWDQLSKFVNIRSDIALAPTMQMQEEGTEYVVNGDVTLFPQIPENILK</sequence>
<gene>
    <name evidence="1" type="ORF">M099_1851</name>
</gene>
<dbReference type="EMBL" id="JNHM01000026">
    <property type="protein sequence ID" value="KDS54250.1"/>
    <property type="molecule type" value="Genomic_DNA"/>
</dbReference>
<comment type="caution">
    <text evidence="1">The sequence shown here is derived from an EMBL/GenBank/DDBJ whole genome shotgun (WGS) entry which is preliminary data.</text>
</comment>
<protein>
    <submittedName>
        <fullName evidence="1">Uncharacterized protein</fullName>
    </submittedName>
</protein>
<evidence type="ECO:0000313" key="1">
    <source>
        <dbReference type="EMBL" id="KDS54250.1"/>
    </source>
</evidence>
<reference evidence="1 2" key="1">
    <citation type="submission" date="2014-04" db="EMBL/GenBank/DDBJ databases">
        <authorList>
            <person name="Sears C."/>
            <person name="Carroll K."/>
            <person name="Sack B.R."/>
            <person name="Qadri F."/>
            <person name="Myers L.L."/>
            <person name="Chung G.-T."/>
            <person name="Escheverria P."/>
            <person name="Fraser C.M."/>
            <person name="Sadzewicz L."/>
            <person name="Shefchek K.A."/>
            <person name="Tallon L."/>
            <person name="Das S.P."/>
            <person name="Daugherty S."/>
            <person name="Mongodin E.F."/>
        </authorList>
    </citation>
    <scope>NUCLEOTIDE SEQUENCE [LARGE SCALE GENOMIC DNA]</scope>
    <source>
        <strain evidence="1 2">3975 RP4</strain>
    </source>
</reference>
<proteinExistence type="predicted"/>
<dbReference type="PATRIC" id="fig|1339352.3.peg.1793"/>
<evidence type="ECO:0000313" key="2">
    <source>
        <dbReference type="Proteomes" id="UP000027661"/>
    </source>
</evidence>
<name>A0A069SRI0_PHOVU</name>
<accession>A0A069SRI0</accession>
<dbReference type="RefSeq" id="WP_016270607.1">
    <property type="nucleotide sequence ID" value="NZ_JNHM01000026.1"/>
</dbReference>
<organism evidence="1 2">
    <name type="scientific">Phocaeicola vulgatus str. 3975 RP4</name>
    <dbReference type="NCBI Taxonomy" id="1339352"/>
    <lineage>
        <taxon>Bacteria</taxon>
        <taxon>Pseudomonadati</taxon>
        <taxon>Bacteroidota</taxon>
        <taxon>Bacteroidia</taxon>
        <taxon>Bacteroidales</taxon>
        <taxon>Bacteroidaceae</taxon>
        <taxon>Phocaeicola</taxon>
    </lineage>
</organism>